<evidence type="ECO:0000313" key="16">
    <source>
        <dbReference type="EMBL" id="KAK5779609.1"/>
    </source>
</evidence>
<feature type="transmembrane region" description="Helical" evidence="14">
    <location>
        <begin position="432"/>
        <end position="456"/>
    </location>
</feature>
<comment type="pathway">
    <text evidence="3">Sphingolipid metabolism.</text>
</comment>
<keyword evidence="5 14" id="KW-0812">Transmembrane</keyword>
<protein>
    <recommendedName>
        <fullName evidence="15">Endonuclease/exonuclease/phosphatase domain-containing protein</fullName>
    </recommendedName>
</protein>
<keyword evidence="12 14" id="KW-0472">Membrane</keyword>
<name>A0AAN7ZSD7_9SACH</name>
<dbReference type="EMBL" id="JAWIZZ010000047">
    <property type="protein sequence ID" value="KAK5779609.1"/>
    <property type="molecule type" value="Genomic_DNA"/>
</dbReference>
<evidence type="ECO:0000256" key="12">
    <source>
        <dbReference type="ARBA" id="ARBA00023136"/>
    </source>
</evidence>
<dbReference type="Gene3D" id="3.60.10.10">
    <property type="entry name" value="Endonuclease/exonuclease/phosphatase"/>
    <property type="match status" value="1"/>
</dbReference>
<dbReference type="InterPro" id="IPR036691">
    <property type="entry name" value="Endo/exonu/phosph_ase_sf"/>
</dbReference>
<evidence type="ECO:0000256" key="13">
    <source>
        <dbReference type="SAM" id="MobiDB-lite"/>
    </source>
</evidence>
<dbReference type="SUPFAM" id="SSF56219">
    <property type="entry name" value="DNase I-like"/>
    <property type="match status" value="1"/>
</dbReference>
<dbReference type="PANTHER" id="PTHR16320">
    <property type="entry name" value="SPHINGOMYELINASE FAMILY MEMBER"/>
    <property type="match status" value="1"/>
</dbReference>
<evidence type="ECO:0000256" key="3">
    <source>
        <dbReference type="ARBA" id="ARBA00004991"/>
    </source>
</evidence>
<dbReference type="GO" id="GO:0006665">
    <property type="term" value="P:sphingolipid metabolic process"/>
    <property type="evidence" value="ECO:0007669"/>
    <property type="project" value="UniProtKB-KW"/>
</dbReference>
<dbReference type="GO" id="GO:0046872">
    <property type="term" value="F:metal ion binding"/>
    <property type="evidence" value="ECO:0007669"/>
    <property type="project" value="UniProtKB-KW"/>
</dbReference>
<dbReference type="Proteomes" id="UP001306508">
    <property type="component" value="Unassembled WGS sequence"/>
</dbReference>
<keyword evidence="17" id="KW-1185">Reference proteome</keyword>
<evidence type="ECO:0000256" key="1">
    <source>
        <dbReference type="ARBA" id="ARBA00004141"/>
    </source>
</evidence>
<comment type="pathway">
    <text evidence="2">Lipid metabolism; sphingolipid metabolism.</text>
</comment>
<keyword evidence="10 14" id="KW-1133">Transmembrane helix</keyword>
<reference evidence="17" key="1">
    <citation type="submission" date="2023-07" db="EMBL/GenBank/DDBJ databases">
        <title>A draft genome of Kazachstania heterogenica Y-27499.</title>
        <authorList>
            <person name="Donic C."/>
            <person name="Kralova J.S."/>
            <person name="Fidel L."/>
            <person name="Ben-Dor S."/>
            <person name="Jung S."/>
        </authorList>
    </citation>
    <scope>NUCLEOTIDE SEQUENCE [LARGE SCALE GENOMIC DNA]</scope>
    <source>
        <strain evidence="17">Y27499</strain>
    </source>
</reference>
<evidence type="ECO:0000256" key="9">
    <source>
        <dbReference type="ARBA" id="ARBA00022919"/>
    </source>
</evidence>
<evidence type="ECO:0000256" key="6">
    <source>
        <dbReference type="ARBA" id="ARBA00022723"/>
    </source>
</evidence>
<dbReference type="GO" id="GO:0016020">
    <property type="term" value="C:membrane"/>
    <property type="evidence" value="ECO:0007669"/>
    <property type="project" value="UniProtKB-SubCell"/>
</dbReference>
<evidence type="ECO:0000256" key="7">
    <source>
        <dbReference type="ARBA" id="ARBA00022801"/>
    </source>
</evidence>
<comment type="subcellular location">
    <subcellularLocation>
        <location evidence="1">Membrane</location>
        <topology evidence="1">Multi-pass membrane protein</topology>
    </subcellularLocation>
</comment>
<dbReference type="AlphaFoldDB" id="A0AAN7ZSD7"/>
<dbReference type="PANTHER" id="PTHR16320:SF24">
    <property type="entry name" value="PHOSPHODIESTERASE, PUTATIVE-RELATED"/>
    <property type="match status" value="1"/>
</dbReference>
<accession>A0AAN7ZSD7</accession>
<feature type="domain" description="Endonuclease/exonuclease/phosphatase" evidence="15">
    <location>
        <begin position="14"/>
        <end position="338"/>
    </location>
</feature>
<evidence type="ECO:0000259" key="15">
    <source>
        <dbReference type="Pfam" id="PF03372"/>
    </source>
</evidence>
<keyword evidence="9" id="KW-0746">Sphingolipid metabolism</keyword>
<evidence type="ECO:0000313" key="17">
    <source>
        <dbReference type="Proteomes" id="UP001306508"/>
    </source>
</evidence>
<dbReference type="InterPro" id="IPR038772">
    <property type="entry name" value="Sph/SMPD2-like"/>
</dbReference>
<evidence type="ECO:0000256" key="5">
    <source>
        <dbReference type="ARBA" id="ARBA00022692"/>
    </source>
</evidence>
<comment type="similarity">
    <text evidence="4">Belongs to the neutral sphingomyelinase family.</text>
</comment>
<evidence type="ECO:0000256" key="4">
    <source>
        <dbReference type="ARBA" id="ARBA00006335"/>
    </source>
</evidence>
<feature type="transmembrane region" description="Helical" evidence="14">
    <location>
        <begin position="405"/>
        <end position="426"/>
    </location>
</feature>
<dbReference type="Pfam" id="PF03372">
    <property type="entry name" value="Exo_endo_phos"/>
    <property type="match status" value="1"/>
</dbReference>
<evidence type="ECO:0000256" key="8">
    <source>
        <dbReference type="ARBA" id="ARBA00022842"/>
    </source>
</evidence>
<sequence>MTQVAEERQIKFLTFNTWGLKYVSKHRKERLRAIADKLADTSNNNGNNGNNNNSNFSSSSSKIIPLHDCIRNTAMGGIIEEDAYPEGEGLIDYDFDIIALQEIWCKEDWDYLLERCSTKYPHSRLFYSGILTGPGLAILSKIPIQSSFLYRFPINGRPSAFFRGDWYVGKSIAITKLKPIDANYPPIVVMNSHMHAPYALTGDAAYECHRSVQAWDFSQLINLYKKAGYAVIVVGDLNSRPGSLPHNLLTQETGLVDSWEQLNGETNLFDLKRMNPLDQLKYGCTTCDSLLNTWRASRRPDEACRLDYALIDSKRLKTLDAGVRFTDRIENVGSFSDHFAYYCKLKVLPLHNNHNNINGRSDEEINGISNGRDLQLVRYSNYEALLKCIDNYMITARKQKFYRGLHFLTSIFLSIACMVVTSFTSAKASWSSVFWVLFAVVVTVTGVIDGLISFLFGRNEIRALVEVQQEVQDSQRSLQEILDNQ</sequence>
<dbReference type="GO" id="GO:0004767">
    <property type="term" value="F:sphingomyelin phosphodiesterase activity"/>
    <property type="evidence" value="ECO:0007669"/>
    <property type="project" value="InterPro"/>
</dbReference>
<gene>
    <name evidence="16" type="ORF">RI543_003501</name>
</gene>
<comment type="caution">
    <text evidence="16">The sequence shown here is derived from an EMBL/GenBank/DDBJ whole genome shotgun (WGS) entry which is preliminary data.</text>
</comment>
<evidence type="ECO:0000256" key="10">
    <source>
        <dbReference type="ARBA" id="ARBA00022989"/>
    </source>
</evidence>
<keyword evidence="6" id="KW-0479">Metal-binding</keyword>
<keyword evidence="7" id="KW-0378">Hydrolase</keyword>
<feature type="region of interest" description="Disordered" evidence="13">
    <location>
        <begin position="39"/>
        <end position="59"/>
    </location>
</feature>
<evidence type="ECO:0000256" key="2">
    <source>
        <dbReference type="ARBA" id="ARBA00004760"/>
    </source>
</evidence>
<organism evidence="16 17">
    <name type="scientific">Arxiozyma heterogenica</name>
    <dbReference type="NCBI Taxonomy" id="278026"/>
    <lineage>
        <taxon>Eukaryota</taxon>
        <taxon>Fungi</taxon>
        <taxon>Dikarya</taxon>
        <taxon>Ascomycota</taxon>
        <taxon>Saccharomycotina</taxon>
        <taxon>Saccharomycetes</taxon>
        <taxon>Saccharomycetales</taxon>
        <taxon>Saccharomycetaceae</taxon>
        <taxon>Arxiozyma</taxon>
    </lineage>
</organism>
<keyword evidence="8" id="KW-0460">Magnesium</keyword>
<proteinExistence type="inferred from homology"/>
<dbReference type="InterPro" id="IPR005135">
    <property type="entry name" value="Endo/exonuclease/phosphatase"/>
</dbReference>
<feature type="compositionally biased region" description="Low complexity" evidence="13">
    <location>
        <begin position="42"/>
        <end position="59"/>
    </location>
</feature>
<keyword evidence="11" id="KW-0443">Lipid metabolism</keyword>
<evidence type="ECO:0000256" key="14">
    <source>
        <dbReference type="SAM" id="Phobius"/>
    </source>
</evidence>
<evidence type="ECO:0000256" key="11">
    <source>
        <dbReference type="ARBA" id="ARBA00023098"/>
    </source>
</evidence>